<sequence>MAPAATTRSRPDRCPGIVHPWPADDGGLVRIRVPGGQVSTAALRALAEVAEEYGDGRVRVTGRANLQLRAMPLDAGDRLAAPALEALEATGLLPSRAHDRVRNVLASPQTGLAGGHADLRPVVTALDALLLDDPELAGLPGRFLFTLDDGRGDLADRHKDLGLVALDAGSAQLRVGEGYGAVVDLRDAAGSLAGLARDFLAARGTGPAAAWHVDELPAPLVAPVPAEPAGVVHAPALGYGEVPGGEHVRVGDDGLDLPTIAGWSATTVVVTPWHGVLIPTSASLEEGP</sequence>
<dbReference type="PANTHER" id="PTHR32439:SF9">
    <property type="entry name" value="BLR3264 PROTEIN"/>
    <property type="match status" value="1"/>
</dbReference>
<evidence type="ECO:0000256" key="3">
    <source>
        <dbReference type="ARBA" id="ARBA00022723"/>
    </source>
</evidence>
<dbReference type="EC" id="1.14.13.83" evidence="8"/>
<evidence type="ECO:0000259" key="7">
    <source>
        <dbReference type="Pfam" id="PF03460"/>
    </source>
</evidence>
<keyword evidence="5" id="KW-0408">Iron</keyword>
<evidence type="ECO:0000256" key="5">
    <source>
        <dbReference type="ARBA" id="ARBA00023004"/>
    </source>
</evidence>
<dbReference type="Gene3D" id="3.90.480.10">
    <property type="entry name" value="Sulfite Reductase Hemoprotein,Domain 2"/>
    <property type="match status" value="1"/>
</dbReference>
<evidence type="ECO:0000256" key="4">
    <source>
        <dbReference type="ARBA" id="ARBA00023002"/>
    </source>
</evidence>
<dbReference type="GO" id="GO:0051539">
    <property type="term" value="F:4 iron, 4 sulfur cluster binding"/>
    <property type="evidence" value="ECO:0007669"/>
    <property type="project" value="UniProtKB-KW"/>
</dbReference>
<dbReference type="InterPro" id="IPR051329">
    <property type="entry name" value="NIR_SIR_4Fe-4S"/>
</dbReference>
<dbReference type="InterPro" id="IPR036136">
    <property type="entry name" value="Nit/Sulf_reduc_fer-like_dom_sf"/>
</dbReference>
<name>A0A7Z0CLM8_9ACTN</name>
<dbReference type="SUPFAM" id="SSF56014">
    <property type="entry name" value="Nitrite and sulphite reductase 4Fe-4S domain-like"/>
    <property type="match status" value="1"/>
</dbReference>
<dbReference type="GO" id="GO:0046872">
    <property type="term" value="F:metal ion binding"/>
    <property type="evidence" value="ECO:0007669"/>
    <property type="project" value="UniProtKB-KW"/>
</dbReference>
<keyword evidence="1" id="KW-0004">4Fe-4S</keyword>
<dbReference type="GO" id="GO:0043818">
    <property type="term" value="F:precorrin-3B synthase activity"/>
    <property type="evidence" value="ECO:0007669"/>
    <property type="project" value="UniProtKB-EC"/>
</dbReference>
<comment type="caution">
    <text evidence="8">The sequence shown here is derived from an EMBL/GenBank/DDBJ whole genome shotgun (WGS) entry which is preliminary data.</text>
</comment>
<keyword evidence="3" id="KW-0479">Metal-binding</keyword>
<dbReference type="SUPFAM" id="SSF55124">
    <property type="entry name" value="Nitrite/Sulfite reductase N-terminal domain-like"/>
    <property type="match status" value="1"/>
</dbReference>
<dbReference type="Gene3D" id="3.30.413.10">
    <property type="entry name" value="Sulfite Reductase Hemoprotein, domain 1"/>
    <property type="match status" value="1"/>
</dbReference>
<evidence type="ECO:0000256" key="1">
    <source>
        <dbReference type="ARBA" id="ARBA00022485"/>
    </source>
</evidence>
<keyword evidence="4 8" id="KW-0560">Oxidoreductase</keyword>
<dbReference type="InterPro" id="IPR005117">
    <property type="entry name" value="NiRdtase/SiRdtase_haem-b_fer"/>
</dbReference>
<accession>A0A7Z0CLM8</accession>
<evidence type="ECO:0000256" key="2">
    <source>
        <dbReference type="ARBA" id="ARBA00022617"/>
    </source>
</evidence>
<dbReference type="AlphaFoldDB" id="A0A7Z0CLM8"/>
<reference evidence="8 9" key="1">
    <citation type="submission" date="2020-07" db="EMBL/GenBank/DDBJ databases">
        <title>Sequencing the genomes of 1000 actinobacteria strains.</title>
        <authorList>
            <person name="Klenk H.-P."/>
        </authorList>
    </citation>
    <scope>NUCLEOTIDE SEQUENCE [LARGE SCALE GENOMIC DNA]</scope>
    <source>
        <strain evidence="8 9">DSM 15131</strain>
    </source>
</reference>
<dbReference type="InterPro" id="IPR045854">
    <property type="entry name" value="NO2/SO3_Rdtase_4Fe4S_sf"/>
</dbReference>
<proteinExistence type="predicted"/>
<protein>
    <submittedName>
        <fullName evidence="8">Precorrin-3B synthase</fullName>
        <ecNumber evidence="8">1.14.13.83</ecNumber>
    </submittedName>
</protein>
<dbReference type="RefSeq" id="WP_179647407.1">
    <property type="nucleotide sequence ID" value="NZ_JACBZM010000001.1"/>
</dbReference>
<keyword evidence="2" id="KW-0349">Heme</keyword>
<evidence type="ECO:0000313" key="9">
    <source>
        <dbReference type="Proteomes" id="UP000562045"/>
    </source>
</evidence>
<keyword evidence="6" id="KW-0411">Iron-sulfur</keyword>
<feature type="domain" description="Nitrite/Sulfite reductase ferredoxin-like" evidence="7">
    <location>
        <begin position="28"/>
        <end position="74"/>
    </location>
</feature>
<dbReference type="EMBL" id="JACBZM010000001">
    <property type="protein sequence ID" value="NYI43108.1"/>
    <property type="molecule type" value="Genomic_DNA"/>
</dbReference>
<dbReference type="Pfam" id="PF03460">
    <property type="entry name" value="NIR_SIR_ferr"/>
    <property type="match status" value="1"/>
</dbReference>
<gene>
    <name evidence="8" type="ORF">BJ993_000188</name>
</gene>
<organism evidence="8 9">
    <name type="scientific">Nocardioides aromaticivorans</name>
    <dbReference type="NCBI Taxonomy" id="200618"/>
    <lineage>
        <taxon>Bacteria</taxon>
        <taxon>Bacillati</taxon>
        <taxon>Actinomycetota</taxon>
        <taxon>Actinomycetes</taxon>
        <taxon>Propionibacteriales</taxon>
        <taxon>Nocardioidaceae</taxon>
        <taxon>Nocardioides</taxon>
    </lineage>
</organism>
<dbReference type="Proteomes" id="UP000562045">
    <property type="component" value="Unassembled WGS sequence"/>
</dbReference>
<evidence type="ECO:0000313" key="8">
    <source>
        <dbReference type="EMBL" id="NYI43108.1"/>
    </source>
</evidence>
<dbReference type="PANTHER" id="PTHR32439">
    <property type="entry name" value="FERREDOXIN--NITRITE REDUCTASE, CHLOROPLASTIC"/>
    <property type="match status" value="1"/>
</dbReference>
<evidence type="ECO:0000256" key="6">
    <source>
        <dbReference type="ARBA" id="ARBA00023014"/>
    </source>
</evidence>